<dbReference type="InterPro" id="IPR043746">
    <property type="entry name" value="DUF5691"/>
</dbReference>
<gene>
    <name evidence="1" type="ORF">OLMES_4030</name>
</gene>
<evidence type="ECO:0000313" key="1">
    <source>
        <dbReference type="EMBL" id="ARU58048.1"/>
    </source>
</evidence>
<dbReference type="KEGG" id="ome:OLMES_4030"/>
<protein>
    <submittedName>
        <fullName evidence="1">Uncharacterized protein</fullName>
    </submittedName>
</protein>
<reference evidence="1 2" key="1">
    <citation type="submission" date="2017-05" db="EMBL/GenBank/DDBJ databases">
        <title>Genomic insights into alkan degradation activity of Oleiphilus messinensis.</title>
        <authorList>
            <person name="Kozyavkin S.A."/>
            <person name="Slesarev A.I."/>
            <person name="Golyshin P.N."/>
            <person name="Korzhenkov A."/>
            <person name="Golyshina O.N."/>
            <person name="Toshchakov S.V."/>
        </authorList>
    </citation>
    <scope>NUCLEOTIDE SEQUENCE [LARGE SCALE GENOMIC DNA]</scope>
    <source>
        <strain evidence="1 2">ME102</strain>
    </source>
</reference>
<dbReference type="RefSeq" id="WP_087462873.1">
    <property type="nucleotide sequence ID" value="NZ_CP021425.1"/>
</dbReference>
<name>A0A1Y0IBZ3_9GAMM</name>
<organism evidence="1 2">
    <name type="scientific">Oleiphilus messinensis</name>
    <dbReference type="NCBI Taxonomy" id="141451"/>
    <lineage>
        <taxon>Bacteria</taxon>
        <taxon>Pseudomonadati</taxon>
        <taxon>Pseudomonadota</taxon>
        <taxon>Gammaproteobacteria</taxon>
        <taxon>Oceanospirillales</taxon>
        <taxon>Oleiphilaceae</taxon>
        <taxon>Oleiphilus</taxon>
    </lineage>
</organism>
<dbReference type="SUPFAM" id="SSF48371">
    <property type="entry name" value="ARM repeat"/>
    <property type="match status" value="1"/>
</dbReference>
<dbReference type="Proteomes" id="UP000196027">
    <property type="component" value="Chromosome"/>
</dbReference>
<sequence length="517" mass="58964">MLDPKIEEQEQTGLDSLKHELSQLEQLQRRWMVGDDQPLKLDDFPQSWHPLLEQQDPDRFRILALALQSQYSAIQLQSPPSQSDFCDHADLPRLKFPCVNDALRPLVRRVLTATQKRSPEHLVMVLSLMLDRGYTAHPVDWLPTAQDDMLPEAYWPWYRWVMTQQSATETDSQHPESSELNAENWDQWYPAERVQRLRTLRALDPHRARELLQNCALRESAEKRLKLIQTLAFNLGESDSDYLKTLLNDRSQKVAQFAAQLLLRLGDDTVLEVLQAEADLARELADGYELVNHGVLKKRNQLKPRKLKNKTQRAIRSEQLTKISLVSLASALGLSIAELVTTWHFPENSAHDNRVFMQKAVSSLADDQLDALLDNLLNSAEEQTDFIGLLQLLLPRLSEEKRAQLCLELLQAPSTKLDFQDCLAFLAGPLSALDWNAMEKTTPWLNIVKQVKLDLEGAAYIDNTQLSYEFQALGLILPRKMAESALETVKALGIRPSDPILDALRLNSRLKSSHSPE</sequence>
<keyword evidence="2" id="KW-1185">Reference proteome</keyword>
<dbReference type="EMBL" id="CP021425">
    <property type="protein sequence ID" value="ARU58048.1"/>
    <property type="molecule type" value="Genomic_DNA"/>
</dbReference>
<accession>A0A1Y0IBZ3</accession>
<dbReference type="InterPro" id="IPR016024">
    <property type="entry name" value="ARM-type_fold"/>
</dbReference>
<dbReference type="AlphaFoldDB" id="A0A1Y0IBZ3"/>
<evidence type="ECO:0000313" key="2">
    <source>
        <dbReference type="Proteomes" id="UP000196027"/>
    </source>
</evidence>
<dbReference type="OrthoDB" id="262508at2"/>
<proteinExistence type="predicted"/>
<dbReference type="Pfam" id="PF18944">
    <property type="entry name" value="DUF5691"/>
    <property type="match status" value="1"/>
</dbReference>